<evidence type="ECO:0000313" key="5">
    <source>
        <dbReference type="Proteomes" id="UP000481109"/>
    </source>
</evidence>
<comment type="caution">
    <text evidence="4">The sequence shown here is derived from an EMBL/GenBank/DDBJ whole genome shotgun (WGS) entry which is preliminary data.</text>
</comment>
<proteinExistence type="inferred from homology"/>
<keyword evidence="2" id="KW-0813">Transport</keyword>
<protein>
    <submittedName>
        <fullName evidence="4">Carbohydrate ABC transporter substrate-binding protein</fullName>
    </submittedName>
</protein>
<dbReference type="PANTHER" id="PTHR30061:SF50">
    <property type="entry name" value="MALTOSE_MALTODEXTRIN-BINDING PERIPLASMIC PROTEIN"/>
    <property type="match status" value="1"/>
</dbReference>
<dbReference type="GO" id="GO:1901982">
    <property type="term" value="F:maltose binding"/>
    <property type="evidence" value="ECO:0007669"/>
    <property type="project" value="TreeGrafter"/>
</dbReference>
<evidence type="ECO:0000313" key="4">
    <source>
        <dbReference type="EMBL" id="NGO76527.1"/>
    </source>
</evidence>
<dbReference type="InterPro" id="IPR006311">
    <property type="entry name" value="TAT_signal"/>
</dbReference>
<accession>A0A6G4XI74</accession>
<organism evidence="4 5">
    <name type="scientific">Streptomyces mesophilus</name>
    <dbReference type="NCBI Taxonomy" id="1775132"/>
    <lineage>
        <taxon>Bacteria</taxon>
        <taxon>Bacillati</taxon>
        <taxon>Actinomycetota</taxon>
        <taxon>Actinomycetes</taxon>
        <taxon>Kitasatosporales</taxon>
        <taxon>Streptomycetaceae</taxon>
        <taxon>Streptomyces</taxon>
    </lineage>
</organism>
<evidence type="ECO:0000256" key="2">
    <source>
        <dbReference type="ARBA" id="ARBA00022448"/>
    </source>
</evidence>
<name>A0A6G4XI74_9ACTN</name>
<dbReference type="GO" id="GO:0055052">
    <property type="term" value="C:ATP-binding cassette (ABC) transporter complex, substrate-binding subunit-containing"/>
    <property type="evidence" value="ECO:0007669"/>
    <property type="project" value="TreeGrafter"/>
</dbReference>
<sequence>MSNHAPQQAMTRRGVLAGLGALGLSSAFGLTACSTSTPGNAAGSGASEADTIKLYGNALGEDAQKAAWQAVVAGWEKKSGKMVKPVIFPYDQAATQLALAAKSGSFNGVAQGPWQLLVPMGILADLSDLAEGMDIPRAVVDGLRVDGKLYMLPLTASGIGLVCDGRIADEVGLKSGLTVEEFATALEKIKRQDSDLIPYAAVTKNPDLKDAVHWMWGWGSEVVTKDLKCTIGDAESVAAIEWYKELQDAKLTKAGVARTDARIMFARGQAVMYDDAPLANTFVKSNGGSAALHAAIRPLQRPTAKGLPSYNRFWGSGLACSAGKGEKTSRDFISYVATDLSAATALYKQSALPPADKKVADRIEALQKDTFQIGFASAVAEHARLSPWDTLSTTARIDTAIGEGVASILAGQVGVQSGLNDLRKKVETALEQG</sequence>
<dbReference type="PANTHER" id="PTHR30061">
    <property type="entry name" value="MALTOSE-BINDING PERIPLASMIC PROTEIN"/>
    <property type="match status" value="1"/>
</dbReference>
<keyword evidence="5" id="KW-1185">Reference proteome</keyword>
<comment type="similarity">
    <text evidence="1">Belongs to the bacterial solute-binding protein 1 family.</text>
</comment>
<dbReference type="GO" id="GO:0042956">
    <property type="term" value="P:maltodextrin transmembrane transport"/>
    <property type="evidence" value="ECO:0007669"/>
    <property type="project" value="TreeGrafter"/>
</dbReference>
<evidence type="ECO:0000256" key="1">
    <source>
        <dbReference type="ARBA" id="ARBA00008520"/>
    </source>
</evidence>
<dbReference type="SUPFAM" id="SSF53850">
    <property type="entry name" value="Periplasmic binding protein-like II"/>
    <property type="match status" value="1"/>
</dbReference>
<reference evidence="4 5" key="1">
    <citation type="submission" date="2020-02" db="EMBL/GenBank/DDBJ databases">
        <title>Whole-genome analyses of novel actinobacteria.</title>
        <authorList>
            <person name="Sahin N."/>
            <person name="Tokatli A."/>
        </authorList>
    </citation>
    <scope>NUCLEOTIDE SEQUENCE [LARGE SCALE GENOMIC DNA]</scope>
    <source>
        <strain evidence="4 5">YC504</strain>
    </source>
</reference>
<dbReference type="RefSeq" id="WP_165332023.1">
    <property type="nucleotide sequence ID" value="NZ_JAAKZW010000038.1"/>
</dbReference>
<dbReference type="AlphaFoldDB" id="A0A6G4XI74"/>
<dbReference type="Gene3D" id="3.40.190.10">
    <property type="entry name" value="Periplasmic binding protein-like II"/>
    <property type="match status" value="1"/>
</dbReference>
<dbReference type="PROSITE" id="PS51318">
    <property type="entry name" value="TAT"/>
    <property type="match status" value="1"/>
</dbReference>
<evidence type="ECO:0000256" key="3">
    <source>
        <dbReference type="ARBA" id="ARBA00022729"/>
    </source>
</evidence>
<dbReference type="GO" id="GO:0015768">
    <property type="term" value="P:maltose transport"/>
    <property type="evidence" value="ECO:0007669"/>
    <property type="project" value="TreeGrafter"/>
</dbReference>
<gene>
    <name evidence="4" type="ORF">G6045_12765</name>
</gene>
<dbReference type="Proteomes" id="UP000481109">
    <property type="component" value="Unassembled WGS sequence"/>
</dbReference>
<keyword evidence="3" id="KW-0732">Signal</keyword>
<dbReference type="EMBL" id="JAAKZW010000038">
    <property type="protein sequence ID" value="NGO76527.1"/>
    <property type="molecule type" value="Genomic_DNA"/>
</dbReference>